<protein>
    <recommendedName>
        <fullName evidence="4">Periplasmic binding protein domain-containing protein</fullName>
    </recommendedName>
</protein>
<dbReference type="Gene3D" id="3.40.50.2300">
    <property type="match status" value="2"/>
</dbReference>
<dbReference type="Pfam" id="PF13407">
    <property type="entry name" value="Peripla_BP_4"/>
    <property type="match status" value="1"/>
</dbReference>
<reference evidence="5" key="1">
    <citation type="submission" date="2018-05" db="EMBL/GenBank/DDBJ databases">
        <authorList>
            <person name="Lanie J.A."/>
            <person name="Ng W.-L."/>
            <person name="Kazmierczak K.M."/>
            <person name="Andrzejewski T.M."/>
            <person name="Davidsen T.M."/>
            <person name="Wayne K.J."/>
            <person name="Tettelin H."/>
            <person name="Glass J.I."/>
            <person name="Rusch D."/>
            <person name="Podicherti R."/>
            <person name="Tsui H.-C.T."/>
            <person name="Winkler M.E."/>
        </authorList>
    </citation>
    <scope>NUCLEOTIDE SEQUENCE</scope>
</reference>
<evidence type="ECO:0000259" key="4">
    <source>
        <dbReference type="Pfam" id="PF13407"/>
    </source>
</evidence>
<dbReference type="PANTHER" id="PTHR46847">
    <property type="entry name" value="D-ALLOSE-BINDING PERIPLASMIC PROTEIN-RELATED"/>
    <property type="match status" value="1"/>
</dbReference>
<dbReference type="GO" id="GO:0030313">
    <property type="term" value="C:cell envelope"/>
    <property type="evidence" value="ECO:0007669"/>
    <property type="project" value="UniProtKB-SubCell"/>
</dbReference>
<feature type="domain" description="Periplasmic binding protein" evidence="4">
    <location>
        <begin position="10"/>
        <end position="161"/>
    </location>
</feature>
<proteinExistence type="inferred from homology"/>
<dbReference type="InterPro" id="IPR028082">
    <property type="entry name" value="Peripla_BP_I"/>
</dbReference>
<dbReference type="PANTHER" id="PTHR46847:SF1">
    <property type="entry name" value="D-ALLOSE-BINDING PERIPLASMIC PROTEIN-RELATED"/>
    <property type="match status" value="1"/>
</dbReference>
<sequence>EVEGESGGTIGVSVLTLTNPFFQVIADNIKAEAAKHGYKVVVVSGDRDVNKQAGQIDEFINKKVKAIIINPCDRTAIGPAVVKANKASIPVFTCDLQCVHEEAKITGHVGTDNYQGGKLAGQAMIDALGEQGGKVLILHFPQANSCVLRVKGFTEVIEAHNKKHAGK</sequence>
<dbReference type="SUPFAM" id="SSF53822">
    <property type="entry name" value="Periplasmic binding protein-like I"/>
    <property type="match status" value="1"/>
</dbReference>
<dbReference type="GO" id="GO:0030246">
    <property type="term" value="F:carbohydrate binding"/>
    <property type="evidence" value="ECO:0007669"/>
    <property type="project" value="UniProtKB-ARBA"/>
</dbReference>
<evidence type="ECO:0000256" key="3">
    <source>
        <dbReference type="ARBA" id="ARBA00022729"/>
    </source>
</evidence>
<gene>
    <name evidence="5" type="ORF">METZ01_LOCUS317616</name>
</gene>
<name>A0A382NYH5_9ZZZZ</name>
<feature type="non-terminal residue" evidence="5">
    <location>
        <position position="1"/>
    </location>
</feature>
<evidence type="ECO:0000256" key="2">
    <source>
        <dbReference type="ARBA" id="ARBA00007639"/>
    </source>
</evidence>
<organism evidence="5">
    <name type="scientific">marine metagenome</name>
    <dbReference type="NCBI Taxonomy" id="408172"/>
    <lineage>
        <taxon>unclassified sequences</taxon>
        <taxon>metagenomes</taxon>
        <taxon>ecological metagenomes</taxon>
    </lineage>
</organism>
<dbReference type="AlphaFoldDB" id="A0A382NYH5"/>
<evidence type="ECO:0000313" key="5">
    <source>
        <dbReference type="EMBL" id="SVC64762.1"/>
    </source>
</evidence>
<accession>A0A382NYH5</accession>
<dbReference type="InterPro" id="IPR025997">
    <property type="entry name" value="SBP_2_dom"/>
</dbReference>
<comment type="similarity">
    <text evidence="2">Belongs to the bacterial solute-binding protein 2 family.</text>
</comment>
<dbReference type="EMBL" id="UINC01102837">
    <property type="protein sequence ID" value="SVC64762.1"/>
    <property type="molecule type" value="Genomic_DNA"/>
</dbReference>
<comment type="subcellular location">
    <subcellularLocation>
        <location evidence="1">Cell envelope</location>
    </subcellularLocation>
</comment>
<keyword evidence="3" id="KW-0732">Signal</keyword>
<evidence type="ECO:0000256" key="1">
    <source>
        <dbReference type="ARBA" id="ARBA00004196"/>
    </source>
</evidence>